<sequence>MSMKNNKLVLADRPNPSISADIFQLAEEQVTPLSDGQFLIKNHYLSVDPAMRGWVTDMPNYIPPVEIGAVMRSFAVGEVVESKHPDYTVGEFVYGLFGWQEFAVSDGSDIERKVNPSDGPLSINLHVLGMTGATAWFGLTEIGDPQEGETVVVSTAAGAVGSMVGQIAKARGCRTVGITGSDEKARRCLEEFGYDAVLNYKTATDLVGDLVKACPDGVDVYFDNVSGPITDAVMSLFNIGARMTICGVIGIAPDQVNGPRVSRTMLVKRARMQGFLIFDHMHRLSEAVSGLQPLYQAGKLSFSEEIFEGLSSAPKGLESLLAGTNQGKVIVRL</sequence>
<dbReference type="PATRIC" id="fig|1549748.8.peg.865"/>
<evidence type="ECO:0000313" key="3">
    <source>
        <dbReference type="EMBL" id="KKJ76457.1"/>
    </source>
</evidence>
<dbReference type="FunFam" id="3.40.50.720:FF:000121">
    <property type="entry name" value="Prostaglandin reductase 2"/>
    <property type="match status" value="1"/>
</dbReference>
<dbReference type="GO" id="GO:0016628">
    <property type="term" value="F:oxidoreductase activity, acting on the CH-CH group of donors, NAD or NADP as acceptor"/>
    <property type="evidence" value="ECO:0007669"/>
    <property type="project" value="InterPro"/>
</dbReference>
<dbReference type="Gene3D" id="3.40.50.720">
    <property type="entry name" value="NAD(P)-binding Rossmann-like Domain"/>
    <property type="match status" value="1"/>
</dbReference>
<gene>
    <name evidence="3" type="ORF">WH95_13360</name>
</gene>
<dbReference type="Proteomes" id="UP000034491">
    <property type="component" value="Unassembled WGS sequence"/>
</dbReference>
<evidence type="ECO:0000256" key="1">
    <source>
        <dbReference type="ARBA" id="ARBA00023002"/>
    </source>
</evidence>
<dbReference type="EMBL" id="LANI01000019">
    <property type="protein sequence ID" value="KKJ76457.1"/>
    <property type="molecule type" value="Genomic_DNA"/>
</dbReference>
<dbReference type="Gene3D" id="3.90.180.10">
    <property type="entry name" value="Medium-chain alcohol dehydrogenases, catalytic domain"/>
    <property type="match status" value="1"/>
</dbReference>
<dbReference type="InterPro" id="IPR041694">
    <property type="entry name" value="ADH_N_2"/>
</dbReference>
<keyword evidence="4" id="KW-1185">Reference proteome</keyword>
<evidence type="ECO:0000259" key="2">
    <source>
        <dbReference type="SMART" id="SM00829"/>
    </source>
</evidence>
<dbReference type="InterPro" id="IPR020843">
    <property type="entry name" value="ER"/>
</dbReference>
<proteinExistence type="predicted"/>
<evidence type="ECO:0000313" key="4">
    <source>
        <dbReference type="Proteomes" id="UP000034491"/>
    </source>
</evidence>
<comment type="caution">
    <text evidence="3">The sequence shown here is derived from an EMBL/GenBank/DDBJ whole genome shotgun (WGS) entry which is preliminary data.</text>
</comment>
<dbReference type="Pfam" id="PF16884">
    <property type="entry name" value="ADH_N_2"/>
    <property type="match status" value="1"/>
</dbReference>
<keyword evidence="1" id="KW-0560">Oxidoreductase</keyword>
<dbReference type="InterPro" id="IPR011032">
    <property type="entry name" value="GroES-like_sf"/>
</dbReference>
<dbReference type="PANTHER" id="PTHR43205">
    <property type="entry name" value="PROSTAGLANDIN REDUCTASE"/>
    <property type="match status" value="1"/>
</dbReference>
<organism evidence="3 4">
    <name type="scientific">Kiloniella litopenaei</name>
    <dbReference type="NCBI Taxonomy" id="1549748"/>
    <lineage>
        <taxon>Bacteria</taxon>
        <taxon>Pseudomonadati</taxon>
        <taxon>Pseudomonadota</taxon>
        <taxon>Alphaproteobacteria</taxon>
        <taxon>Rhodospirillales</taxon>
        <taxon>Kiloniellaceae</taxon>
        <taxon>Kiloniella</taxon>
    </lineage>
</organism>
<dbReference type="InterPro" id="IPR013149">
    <property type="entry name" value="ADH-like_C"/>
</dbReference>
<protein>
    <submittedName>
        <fullName evidence="3">Alcohol dehydrogenase</fullName>
    </submittedName>
</protein>
<dbReference type="Pfam" id="PF00107">
    <property type="entry name" value="ADH_zinc_N"/>
    <property type="match status" value="1"/>
</dbReference>
<dbReference type="PANTHER" id="PTHR43205:SF7">
    <property type="entry name" value="PROSTAGLANDIN REDUCTASE 1"/>
    <property type="match status" value="1"/>
</dbReference>
<feature type="domain" description="Enoyl reductase (ER)" evidence="2">
    <location>
        <begin position="19"/>
        <end position="331"/>
    </location>
</feature>
<dbReference type="SUPFAM" id="SSF51735">
    <property type="entry name" value="NAD(P)-binding Rossmann-fold domains"/>
    <property type="match status" value="1"/>
</dbReference>
<dbReference type="CDD" id="cd05288">
    <property type="entry name" value="PGDH"/>
    <property type="match status" value="1"/>
</dbReference>
<reference evidence="3 4" key="1">
    <citation type="submission" date="2015-03" db="EMBL/GenBank/DDBJ databases">
        <title>Genome sequence of Kiloniella sp. P1-1, isolated from the gut microflora of Pacific white shrimp, Penaeus vannamei.</title>
        <authorList>
            <person name="Shao Z."/>
            <person name="Wang L."/>
            <person name="Li X."/>
        </authorList>
    </citation>
    <scope>NUCLEOTIDE SEQUENCE [LARGE SCALE GENOMIC DNA]</scope>
    <source>
        <strain evidence="3 4">P1-1</strain>
    </source>
</reference>
<dbReference type="SUPFAM" id="SSF50129">
    <property type="entry name" value="GroES-like"/>
    <property type="match status" value="1"/>
</dbReference>
<dbReference type="STRING" id="1549748.WH95_13360"/>
<dbReference type="InterPro" id="IPR045010">
    <property type="entry name" value="MDR_fam"/>
</dbReference>
<name>A0A0M2R3K4_9PROT</name>
<dbReference type="AlphaFoldDB" id="A0A0M2R3K4"/>
<dbReference type="InterPro" id="IPR036291">
    <property type="entry name" value="NAD(P)-bd_dom_sf"/>
</dbReference>
<accession>A0A0M2R3K4</accession>
<dbReference type="SMART" id="SM00829">
    <property type="entry name" value="PKS_ER"/>
    <property type="match status" value="1"/>
</dbReference>